<proteinExistence type="predicted"/>
<name>A0A016V5L8_9BILA</name>
<comment type="caution">
    <text evidence="1">The sequence shown here is derived from an EMBL/GenBank/DDBJ whole genome shotgun (WGS) entry which is preliminary data.</text>
</comment>
<reference evidence="2" key="1">
    <citation type="journal article" date="2015" name="Nat. Genet.">
        <title>The genome and transcriptome of the zoonotic hookworm Ancylostoma ceylanicum identify infection-specific gene families.</title>
        <authorList>
            <person name="Schwarz E.M."/>
            <person name="Hu Y."/>
            <person name="Antoshechkin I."/>
            <person name="Miller M.M."/>
            <person name="Sternberg P.W."/>
            <person name="Aroian R.V."/>
        </authorList>
    </citation>
    <scope>NUCLEOTIDE SEQUENCE</scope>
    <source>
        <strain evidence="2">HY135</strain>
    </source>
</reference>
<organism evidence="1 2">
    <name type="scientific">Ancylostoma ceylanicum</name>
    <dbReference type="NCBI Taxonomy" id="53326"/>
    <lineage>
        <taxon>Eukaryota</taxon>
        <taxon>Metazoa</taxon>
        <taxon>Ecdysozoa</taxon>
        <taxon>Nematoda</taxon>
        <taxon>Chromadorea</taxon>
        <taxon>Rhabditida</taxon>
        <taxon>Rhabditina</taxon>
        <taxon>Rhabditomorpha</taxon>
        <taxon>Strongyloidea</taxon>
        <taxon>Ancylostomatidae</taxon>
        <taxon>Ancylostomatinae</taxon>
        <taxon>Ancylostoma</taxon>
    </lineage>
</organism>
<sequence>MFTLTDVAFELNFCTKSDLRLLCARLFLPQQREEGVMFKKRSPNRLSGDSVVDSIKLNISTTWQAKRRLSPETIELRNDSL</sequence>
<gene>
    <name evidence="1" type="primary">Acey_s0017.g3277</name>
    <name evidence="1" type="ORF">Y032_0017g3277</name>
</gene>
<evidence type="ECO:0000313" key="1">
    <source>
        <dbReference type="EMBL" id="EYC22312.1"/>
    </source>
</evidence>
<evidence type="ECO:0000313" key="2">
    <source>
        <dbReference type="Proteomes" id="UP000024635"/>
    </source>
</evidence>
<accession>A0A016V5L8</accession>
<dbReference type="AlphaFoldDB" id="A0A016V5L8"/>
<dbReference type="Proteomes" id="UP000024635">
    <property type="component" value="Unassembled WGS sequence"/>
</dbReference>
<protein>
    <submittedName>
        <fullName evidence="1">Uncharacterized protein</fullName>
    </submittedName>
</protein>
<dbReference type="EMBL" id="JARK01001353">
    <property type="protein sequence ID" value="EYC22312.1"/>
    <property type="molecule type" value="Genomic_DNA"/>
</dbReference>
<keyword evidence="2" id="KW-1185">Reference proteome</keyword>